<name>L8JAR3_9GAMM</name>
<sequence>MKNNAQNVMIFGRLRLMNKESSMDKPVPQTTYVSSDKLMRIFVESVSQVDDDFYLVSIIDEPSKDDMYADGDELTNSEWRDLVKQFGLERAE</sequence>
<dbReference type="PATRIC" id="fig|1056511.3.peg.3430"/>
<proteinExistence type="predicted"/>
<dbReference type="AlphaFoldDB" id="L8JAR3"/>
<gene>
    <name evidence="1" type="ORF">C942_02355</name>
</gene>
<comment type="caution">
    <text evidence="1">The sequence shown here is derived from an EMBL/GenBank/DDBJ whole genome shotgun (WGS) entry which is preliminary data.</text>
</comment>
<dbReference type="EMBL" id="AMZO01000025">
    <property type="protein sequence ID" value="ELR64542.1"/>
    <property type="molecule type" value="Genomic_DNA"/>
</dbReference>
<organism evidence="1 2">
    <name type="scientific">Photobacterium marinum</name>
    <dbReference type="NCBI Taxonomy" id="1056511"/>
    <lineage>
        <taxon>Bacteria</taxon>
        <taxon>Pseudomonadati</taxon>
        <taxon>Pseudomonadota</taxon>
        <taxon>Gammaproteobacteria</taxon>
        <taxon>Vibrionales</taxon>
        <taxon>Vibrionaceae</taxon>
        <taxon>Photobacterium</taxon>
    </lineage>
</organism>
<dbReference type="Proteomes" id="UP000011134">
    <property type="component" value="Unassembled WGS sequence"/>
</dbReference>
<evidence type="ECO:0000313" key="2">
    <source>
        <dbReference type="Proteomes" id="UP000011134"/>
    </source>
</evidence>
<dbReference type="Pfam" id="PF26332">
    <property type="entry name" value="DUF8087"/>
    <property type="match status" value="1"/>
</dbReference>
<protein>
    <submittedName>
        <fullName evidence="1">Uncharacterized protein</fullName>
    </submittedName>
</protein>
<reference evidence="1 2" key="1">
    <citation type="submission" date="2012-12" db="EMBL/GenBank/DDBJ databases">
        <title>Genome Assembly of Photobacterium sp. AK15.</title>
        <authorList>
            <person name="Khatri I."/>
            <person name="Vaidya B."/>
            <person name="Srinivas T.N.R."/>
            <person name="Subramanian S."/>
            <person name="Pinnaka A."/>
        </authorList>
    </citation>
    <scope>NUCLEOTIDE SEQUENCE [LARGE SCALE GENOMIC DNA]</scope>
    <source>
        <strain evidence="1 2">AK15</strain>
    </source>
</reference>
<keyword evidence="2" id="KW-1185">Reference proteome</keyword>
<accession>L8JAR3</accession>
<evidence type="ECO:0000313" key="1">
    <source>
        <dbReference type="EMBL" id="ELR64542.1"/>
    </source>
</evidence>
<dbReference type="InterPro" id="IPR058400">
    <property type="entry name" value="DUF8087"/>
</dbReference>